<reference evidence="6 7" key="1">
    <citation type="submission" date="2015-09" db="EMBL/GenBank/DDBJ databases">
        <title>Genome sequencing project for genomic taxonomy and phylogenomics of Bacillus-like bacteria.</title>
        <authorList>
            <person name="Liu B."/>
            <person name="Wang J."/>
            <person name="Zhu Y."/>
            <person name="Liu G."/>
            <person name="Chen Q."/>
            <person name="Chen Z."/>
            <person name="Lan J."/>
            <person name="Che J."/>
            <person name="Ge C."/>
            <person name="Shi H."/>
            <person name="Pan Z."/>
            <person name="Liu X."/>
        </authorList>
    </citation>
    <scope>NUCLEOTIDE SEQUENCE [LARGE SCALE GENOMIC DNA]</scope>
    <source>
        <strain evidence="6 7">LMG 18435</strain>
    </source>
</reference>
<dbReference type="PANTHER" id="PTHR46017">
    <property type="entry name" value="ALPHA-MANNOSIDASE 2C1"/>
    <property type="match status" value="1"/>
</dbReference>
<dbReference type="InterPro" id="IPR037094">
    <property type="entry name" value="Glyco_hydro_38_cen_sf"/>
</dbReference>
<evidence type="ECO:0000256" key="3">
    <source>
        <dbReference type="ARBA" id="ARBA00022801"/>
    </source>
</evidence>
<evidence type="ECO:0000256" key="1">
    <source>
        <dbReference type="ARBA" id="ARBA00009792"/>
    </source>
</evidence>
<accession>A0A0Q3WVH2</accession>
<dbReference type="GO" id="GO:0030246">
    <property type="term" value="F:carbohydrate binding"/>
    <property type="evidence" value="ECO:0007669"/>
    <property type="project" value="InterPro"/>
</dbReference>
<dbReference type="Pfam" id="PF01074">
    <property type="entry name" value="Glyco_hydro_38N"/>
    <property type="match status" value="1"/>
</dbReference>
<dbReference type="GO" id="GO:0046872">
    <property type="term" value="F:metal ion binding"/>
    <property type="evidence" value="ECO:0007669"/>
    <property type="project" value="UniProtKB-KW"/>
</dbReference>
<dbReference type="InterPro" id="IPR011013">
    <property type="entry name" value="Gal_mutarotase_sf_dom"/>
</dbReference>
<dbReference type="Gene3D" id="2.70.98.30">
    <property type="entry name" value="Golgi alpha-mannosidase II, domain 4"/>
    <property type="match status" value="1"/>
</dbReference>
<dbReference type="InterPro" id="IPR027291">
    <property type="entry name" value="Glyco_hydro_38_N_sf"/>
</dbReference>
<evidence type="ECO:0000313" key="6">
    <source>
        <dbReference type="EMBL" id="KQL52919.1"/>
    </source>
</evidence>
<dbReference type="STRING" id="157838.AN964_04935"/>
<keyword evidence="2" id="KW-0479">Metal-binding</keyword>
<dbReference type="GO" id="GO:0006013">
    <property type="term" value="P:mannose metabolic process"/>
    <property type="evidence" value="ECO:0007669"/>
    <property type="project" value="InterPro"/>
</dbReference>
<dbReference type="Pfam" id="PF17677">
    <property type="entry name" value="Glyco_hydro38C2"/>
    <property type="match status" value="1"/>
</dbReference>
<dbReference type="InterPro" id="IPR011682">
    <property type="entry name" value="Glyco_hydro_38_C"/>
</dbReference>
<evidence type="ECO:0000313" key="7">
    <source>
        <dbReference type="Proteomes" id="UP000051888"/>
    </source>
</evidence>
<dbReference type="InterPro" id="IPR000602">
    <property type="entry name" value="Glyco_hydro_38_N"/>
</dbReference>
<keyword evidence="4" id="KW-0326">Glycosidase</keyword>
<dbReference type="GO" id="GO:0004559">
    <property type="term" value="F:alpha-mannosidase activity"/>
    <property type="evidence" value="ECO:0007669"/>
    <property type="project" value="InterPro"/>
</dbReference>
<evidence type="ECO:0000259" key="5">
    <source>
        <dbReference type="SMART" id="SM00872"/>
    </source>
</evidence>
<dbReference type="OrthoDB" id="9764050at2"/>
<name>A0A0Q3WVH2_9BACI</name>
<dbReference type="InterPro" id="IPR028995">
    <property type="entry name" value="Glyco_hydro_57/38_cen_sf"/>
</dbReference>
<dbReference type="GO" id="GO:0009313">
    <property type="term" value="P:oligosaccharide catabolic process"/>
    <property type="evidence" value="ECO:0007669"/>
    <property type="project" value="TreeGrafter"/>
</dbReference>
<dbReference type="InterPro" id="IPR041147">
    <property type="entry name" value="GH38_C"/>
</dbReference>
<dbReference type="RefSeq" id="WP_055738630.1">
    <property type="nucleotide sequence ID" value="NZ_JAAIWL010000006.1"/>
</dbReference>
<dbReference type="SUPFAM" id="SSF88713">
    <property type="entry name" value="Glycoside hydrolase/deacetylase"/>
    <property type="match status" value="1"/>
</dbReference>
<dbReference type="Proteomes" id="UP000051888">
    <property type="component" value="Unassembled WGS sequence"/>
</dbReference>
<comment type="caution">
    <text evidence="6">The sequence shown here is derived from an EMBL/GenBank/DDBJ whole genome shotgun (WGS) entry which is preliminary data.</text>
</comment>
<dbReference type="Gene3D" id="2.60.40.2210">
    <property type="match status" value="1"/>
</dbReference>
<dbReference type="Gene3D" id="1.20.1270.50">
    <property type="entry name" value="Glycoside hydrolase family 38, central domain"/>
    <property type="match status" value="1"/>
</dbReference>
<dbReference type="Gene3D" id="2.60.40.2220">
    <property type="match status" value="1"/>
</dbReference>
<sequence>MEKKKHIHIISHTHWDREWYLPYEKHHVLLVKLVDQLLETLDRDEHFRSFHLDGQTIILDDYLQVRPEMREKLQKYIKDGRIQIGPWYILQDEFLTSSEANIRNLQYGMKDALQWGGISKVGYFPDSFGNMGQAPQILKQAGIEAAVFGRGVKPTGFNNMVSDVDMYESPYSEMFWRSPDGSAVLGVLFANWYCNGIEIPADKEEAAVYWEQKIAALEKYASTNHHLMMNGCDHQPIQTNLSKAIQTAEQLYPDIQFVHSNFNDYLAELMTTLPKDLKYIDGELRSQQTDGWGTLVNTASARIYLKQMNQRGQVLLEKVAEPLATFAYMTGEEYPHHLFTYAWKTLMQNHPHDSICGCSVDEVHREMETRFEKSKHVAEMIVDEKLTQISDKIDTTGFAPFGAEAVPFTVFNTTGWERTGVVSVTVDVKSEYFSEGVNKEALKSFPLNDREIVDQDGNVIPFTMEDLGIAFDYDLPNDRFRQPYMARRVQLSFEAHAVPALGYKTYAFVKKETTLPETESLIVNDREAENEWLHVKIEENGSLTVTDKTMNRTFTDLLIYEDSGDIGNEYMYKQPDGEENLTTKNSKAKVHILKDTPFEAAFEIIHEWELPRGANELLAQEQKEVIPFMNRIAQRVEETVPFKIKTVLTIEKNSKGITVSTTFNNQAKDHRLRALFPTDVETSVHYADSIFEIAKRNNVPADEWTNPSNCQHQQAFVSVCNQSEGLTIANLGLNEYEVLQDGRNTIALTLLRAVGELGDWGYFPTPEAQCLGEHTVTFRIYPHTGDCIETNAYQDAYQFQIPWVAKQTGIHEGTLPTVHSFIEWNAEHLSLSSVKVAEGSGDIMVRWFNTANQEDQLTIHSCGREQCYRSNVIEENVEMLPLNENGNWQAPVQPYEIITVGLERKEYHQ</sequence>
<dbReference type="AlphaFoldDB" id="A0A0Q3WVH2"/>
<evidence type="ECO:0000256" key="4">
    <source>
        <dbReference type="ARBA" id="ARBA00023295"/>
    </source>
</evidence>
<dbReference type="Pfam" id="PF07748">
    <property type="entry name" value="Glyco_hydro_38C"/>
    <property type="match status" value="1"/>
</dbReference>
<dbReference type="Pfam" id="PF09261">
    <property type="entry name" value="Alpha-mann_mid"/>
    <property type="match status" value="1"/>
</dbReference>
<keyword evidence="3" id="KW-0378">Hydrolase</keyword>
<gene>
    <name evidence="6" type="ORF">AN964_04935</name>
</gene>
<dbReference type="InterPro" id="IPR041509">
    <property type="entry name" value="GH38_beta-1"/>
</dbReference>
<keyword evidence="7" id="KW-1185">Reference proteome</keyword>
<dbReference type="SUPFAM" id="SSF88688">
    <property type="entry name" value="Families 57/38 glycoside transferase middle domain"/>
    <property type="match status" value="1"/>
</dbReference>
<organism evidence="6 7">
    <name type="scientific">Heyndrickxia shackletonii</name>
    <dbReference type="NCBI Taxonomy" id="157838"/>
    <lineage>
        <taxon>Bacteria</taxon>
        <taxon>Bacillati</taxon>
        <taxon>Bacillota</taxon>
        <taxon>Bacilli</taxon>
        <taxon>Bacillales</taxon>
        <taxon>Bacillaceae</taxon>
        <taxon>Heyndrickxia</taxon>
    </lineage>
</organism>
<dbReference type="Gene3D" id="3.20.110.10">
    <property type="entry name" value="Glycoside hydrolase 38, N terminal domain"/>
    <property type="match status" value="1"/>
</dbReference>
<dbReference type="SUPFAM" id="SSF74650">
    <property type="entry name" value="Galactose mutarotase-like"/>
    <property type="match status" value="1"/>
</dbReference>
<dbReference type="Pfam" id="PF18438">
    <property type="entry name" value="Glyco_hydro_38"/>
    <property type="match status" value="1"/>
</dbReference>
<protein>
    <submittedName>
        <fullName evidence="6">Alpha-mannosidase</fullName>
    </submittedName>
</protein>
<feature type="domain" description="Glycoside hydrolase family 38 central" evidence="5">
    <location>
        <begin position="298"/>
        <end position="371"/>
    </location>
</feature>
<dbReference type="InterPro" id="IPR015341">
    <property type="entry name" value="Glyco_hydro_38_cen"/>
</dbReference>
<proteinExistence type="inferred from homology"/>
<dbReference type="EMBL" id="LJJC01000004">
    <property type="protein sequence ID" value="KQL52919.1"/>
    <property type="molecule type" value="Genomic_DNA"/>
</dbReference>
<dbReference type="CDD" id="cd10814">
    <property type="entry name" value="GH38N_AMII_SpGH38_like"/>
    <property type="match status" value="1"/>
</dbReference>
<comment type="similarity">
    <text evidence="1">Belongs to the glycosyl hydrolase 38 family.</text>
</comment>
<evidence type="ECO:0000256" key="2">
    <source>
        <dbReference type="ARBA" id="ARBA00022723"/>
    </source>
</evidence>
<dbReference type="PANTHER" id="PTHR46017:SF2">
    <property type="entry name" value="MANNOSYLGLYCERATE HYDROLASE"/>
    <property type="match status" value="1"/>
</dbReference>
<dbReference type="PATRIC" id="fig|157838.3.peg.1094"/>
<dbReference type="SMART" id="SM00872">
    <property type="entry name" value="Alpha-mann_mid"/>
    <property type="match status" value="1"/>
</dbReference>
<dbReference type="InterPro" id="IPR011330">
    <property type="entry name" value="Glyco_hydro/deAcase_b/a-brl"/>
</dbReference>